<keyword evidence="3" id="KW-0804">Transcription</keyword>
<accession>A0A2W5AET2</accession>
<dbReference type="InterPro" id="IPR000595">
    <property type="entry name" value="cNMP-bd_dom"/>
</dbReference>
<dbReference type="InterPro" id="IPR018488">
    <property type="entry name" value="cNMP-bd_CS"/>
</dbReference>
<dbReference type="Gene3D" id="2.60.120.10">
    <property type="entry name" value="Jelly Rolls"/>
    <property type="match status" value="1"/>
</dbReference>
<dbReference type="AlphaFoldDB" id="A0A2W5AET2"/>
<dbReference type="CDD" id="cd00038">
    <property type="entry name" value="CAP_ED"/>
    <property type="match status" value="1"/>
</dbReference>
<protein>
    <submittedName>
        <fullName evidence="6">Transcriptional regulator</fullName>
    </submittedName>
</protein>
<dbReference type="InterPro" id="IPR036388">
    <property type="entry name" value="WH-like_DNA-bd_sf"/>
</dbReference>
<dbReference type="Pfam" id="PF00027">
    <property type="entry name" value="cNMP_binding"/>
    <property type="match status" value="1"/>
</dbReference>
<dbReference type="GO" id="GO:0003700">
    <property type="term" value="F:DNA-binding transcription factor activity"/>
    <property type="evidence" value="ECO:0007669"/>
    <property type="project" value="TreeGrafter"/>
</dbReference>
<evidence type="ECO:0000256" key="3">
    <source>
        <dbReference type="ARBA" id="ARBA00023163"/>
    </source>
</evidence>
<name>A0A2W5AET2_9SPHN</name>
<proteinExistence type="predicted"/>
<dbReference type="Gene3D" id="1.10.10.10">
    <property type="entry name" value="Winged helix-like DNA-binding domain superfamily/Winged helix DNA-binding domain"/>
    <property type="match status" value="1"/>
</dbReference>
<gene>
    <name evidence="6" type="ORF">DI623_01875</name>
</gene>
<dbReference type="PANTHER" id="PTHR24567">
    <property type="entry name" value="CRP FAMILY TRANSCRIPTIONAL REGULATORY PROTEIN"/>
    <property type="match status" value="1"/>
</dbReference>
<dbReference type="InterPro" id="IPR012318">
    <property type="entry name" value="HTH_CRP"/>
</dbReference>
<dbReference type="PANTHER" id="PTHR24567:SF75">
    <property type="entry name" value="FUMARATE AND NITRATE REDUCTION REGULATORY PROTEIN"/>
    <property type="match status" value="1"/>
</dbReference>
<dbReference type="SUPFAM" id="SSF46785">
    <property type="entry name" value="Winged helix' DNA-binding domain"/>
    <property type="match status" value="1"/>
</dbReference>
<dbReference type="GO" id="GO:0005829">
    <property type="term" value="C:cytosol"/>
    <property type="evidence" value="ECO:0007669"/>
    <property type="project" value="TreeGrafter"/>
</dbReference>
<dbReference type="Proteomes" id="UP000249066">
    <property type="component" value="Unassembled WGS sequence"/>
</dbReference>
<sequence length="244" mass="27042">MSSCFVEKLNHHLLLTDAEKRALAVLEDNPEPLDAGKTLVEEGDSGDGLYVLREGLLLSASLLKGGERQILRIYHSGDLVGTTGIPWRRAPASATAIVDSVVCHFPRAALREIFIAHPRLAALFYSIGMIENVALSDRLKSLGRTEGKARVAAFLLEMLGRLRITDRNVTNRYDLRLTQADIGDAVGLTPVHVNRMLRELTEEGCILRDGRSIAIADEQQLAEYCEFIDRYRDIDTSWFPPASA</sequence>
<evidence type="ECO:0000259" key="4">
    <source>
        <dbReference type="PROSITE" id="PS50042"/>
    </source>
</evidence>
<evidence type="ECO:0000256" key="2">
    <source>
        <dbReference type="ARBA" id="ARBA00023125"/>
    </source>
</evidence>
<dbReference type="InterPro" id="IPR036390">
    <property type="entry name" value="WH_DNA-bd_sf"/>
</dbReference>
<keyword evidence="2" id="KW-0238">DNA-binding</keyword>
<evidence type="ECO:0000313" key="7">
    <source>
        <dbReference type="Proteomes" id="UP000249066"/>
    </source>
</evidence>
<dbReference type="SMART" id="SM00100">
    <property type="entry name" value="cNMP"/>
    <property type="match status" value="1"/>
</dbReference>
<dbReference type="PROSITE" id="PS50042">
    <property type="entry name" value="CNMP_BINDING_3"/>
    <property type="match status" value="1"/>
</dbReference>
<dbReference type="GO" id="GO:0003677">
    <property type="term" value="F:DNA binding"/>
    <property type="evidence" value="ECO:0007669"/>
    <property type="project" value="UniProtKB-KW"/>
</dbReference>
<dbReference type="InterPro" id="IPR014710">
    <property type="entry name" value="RmlC-like_jellyroll"/>
</dbReference>
<feature type="domain" description="Cyclic nucleotide-binding" evidence="4">
    <location>
        <begin position="33"/>
        <end position="98"/>
    </location>
</feature>
<reference evidence="6 7" key="1">
    <citation type="submission" date="2017-08" db="EMBL/GenBank/DDBJ databases">
        <title>Infants hospitalized years apart are colonized by the same room-sourced microbial strains.</title>
        <authorList>
            <person name="Brooks B."/>
            <person name="Olm M.R."/>
            <person name="Firek B.A."/>
            <person name="Baker R."/>
            <person name="Thomas B.C."/>
            <person name="Morowitz M.J."/>
            <person name="Banfield J.F."/>
        </authorList>
    </citation>
    <scope>NUCLEOTIDE SEQUENCE [LARGE SCALE GENOMIC DNA]</scope>
    <source>
        <strain evidence="6">S2_018_000_R2_101</strain>
    </source>
</reference>
<dbReference type="SUPFAM" id="SSF51206">
    <property type="entry name" value="cAMP-binding domain-like"/>
    <property type="match status" value="1"/>
</dbReference>
<dbReference type="InterPro" id="IPR050397">
    <property type="entry name" value="Env_Response_Regulators"/>
</dbReference>
<evidence type="ECO:0000313" key="6">
    <source>
        <dbReference type="EMBL" id="PZO91822.1"/>
    </source>
</evidence>
<keyword evidence="1" id="KW-0805">Transcription regulation</keyword>
<dbReference type="InterPro" id="IPR018490">
    <property type="entry name" value="cNMP-bd_dom_sf"/>
</dbReference>
<comment type="caution">
    <text evidence="6">The sequence shown here is derived from an EMBL/GenBank/DDBJ whole genome shotgun (WGS) entry which is preliminary data.</text>
</comment>
<evidence type="ECO:0000259" key="5">
    <source>
        <dbReference type="PROSITE" id="PS51063"/>
    </source>
</evidence>
<feature type="domain" description="HTH crp-type" evidence="5">
    <location>
        <begin position="145"/>
        <end position="219"/>
    </location>
</feature>
<dbReference type="SMART" id="SM00419">
    <property type="entry name" value="HTH_CRP"/>
    <property type="match status" value="1"/>
</dbReference>
<dbReference type="EMBL" id="QFNN01000004">
    <property type="protein sequence ID" value="PZO91822.1"/>
    <property type="molecule type" value="Genomic_DNA"/>
</dbReference>
<dbReference type="PROSITE" id="PS00888">
    <property type="entry name" value="CNMP_BINDING_1"/>
    <property type="match status" value="1"/>
</dbReference>
<organism evidence="6 7">
    <name type="scientific">Sphingomonas sanxanigenens</name>
    <dbReference type="NCBI Taxonomy" id="397260"/>
    <lineage>
        <taxon>Bacteria</taxon>
        <taxon>Pseudomonadati</taxon>
        <taxon>Pseudomonadota</taxon>
        <taxon>Alphaproteobacteria</taxon>
        <taxon>Sphingomonadales</taxon>
        <taxon>Sphingomonadaceae</taxon>
        <taxon>Sphingomonas</taxon>
    </lineage>
</organism>
<dbReference type="Pfam" id="PF13545">
    <property type="entry name" value="HTH_Crp_2"/>
    <property type="match status" value="1"/>
</dbReference>
<evidence type="ECO:0000256" key="1">
    <source>
        <dbReference type="ARBA" id="ARBA00023015"/>
    </source>
</evidence>
<dbReference type="PROSITE" id="PS51063">
    <property type="entry name" value="HTH_CRP_2"/>
    <property type="match status" value="1"/>
</dbReference>